<dbReference type="InterPro" id="IPR050090">
    <property type="entry name" value="Tyrosine_recombinase_XerCD"/>
</dbReference>
<reference evidence="4 5" key="1">
    <citation type="submission" date="2020-02" db="EMBL/GenBank/DDBJ databases">
        <title>Acidophilic actinobacteria isolated from forest soil.</title>
        <authorList>
            <person name="Golinska P."/>
        </authorList>
    </citation>
    <scope>NUCLEOTIDE SEQUENCE [LARGE SCALE GENOMIC DNA]</scope>
    <source>
        <strain evidence="4 5">NL8</strain>
    </source>
</reference>
<evidence type="ECO:0000256" key="2">
    <source>
        <dbReference type="SAM" id="MobiDB-lite"/>
    </source>
</evidence>
<name>A0ABS5L1L4_9ACTN</name>
<organism evidence="4 5">
    <name type="scientific">Catenulispora pinistramenti</name>
    <dbReference type="NCBI Taxonomy" id="2705254"/>
    <lineage>
        <taxon>Bacteria</taxon>
        <taxon>Bacillati</taxon>
        <taxon>Actinomycetota</taxon>
        <taxon>Actinomycetes</taxon>
        <taxon>Catenulisporales</taxon>
        <taxon>Catenulisporaceae</taxon>
        <taxon>Catenulispora</taxon>
    </lineage>
</organism>
<dbReference type="PANTHER" id="PTHR30349:SF64">
    <property type="entry name" value="PROPHAGE INTEGRASE INTD-RELATED"/>
    <property type="match status" value="1"/>
</dbReference>
<dbReference type="PROSITE" id="PS51898">
    <property type="entry name" value="TYR_RECOMBINASE"/>
    <property type="match status" value="1"/>
</dbReference>
<dbReference type="PANTHER" id="PTHR30349">
    <property type="entry name" value="PHAGE INTEGRASE-RELATED"/>
    <property type="match status" value="1"/>
</dbReference>
<proteinExistence type="predicted"/>
<evidence type="ECO:0000256" key="1">
    <source>
        <dbReference type="ARBA" id="ARBA00023172"/>
    </source>
</evidence>
<dbReference type="InterPro" id="IPR011010">
    <property type="entry name" value="DNA_brk_join_enz"/>
</dbReference>
<comment type="caution">
    <text evidence="4">The sequence shown here is derived from an EMBL/GenBank/DDBJ whole genome shotgun (WGS) entry which is preliminary data.</text>
</comment>
<evidence type="ECO:0000259" key="3">
    <source>
        <dbReference type="PROSITE" id="PS51898"/>
    </source>
</evidence>
<dbReference type="InterPro" id="IPR013762">
    <property type="entry name" value="Integrase-like_cat_sf"/>
</dbReference>
<keyword evidence="5" id="KW-1185">Reference proteome</keyword>
<sequence>MEDEESTFQVRIWAIKEHVSRAKAELAKPEEERKRTYSIRWIVEGRPKECTESYATFTGAESRLMELTLAVKKGEAFHVRSGLPMSEYRQEAAAKARAEAEAAAASAKSCLERFIDFMDDKWSSLKPKSRESMIRSLATATVALTTPDGPGAPKSKDLYYVLNKYALNKHNRGLQPPRQHHAAALAWAHKHSLPEAELRKEATIRLIVEALKRQPSSGSKAARNTVKNNRSKMHQVFDYLVEQEVIDLNPLENPKWKRALAAGSGSDDEGKVDRSVVANPVQVEQLITKAGDYPGEGVGQVLQAFFALLYYGLMRPGEALVLREDAIVLPPEPPEGEQETGWATITFKKSNPQPQAQYTDDGKTVEDQGLKHREDGEGRTVLVPPPGVRWLRRHLKTFNISPGGRLFIGRHGGKIDKTTYAAVWRWTRKEAFTAQQHNSLLAKRPYDLRHGGVSLMLNAGVDPALIAEMAGHSIDVLLKIYSKCVDGQQERAIMLVNRVLAYWKLLPPVTEPDVPEPAERLIAALQGKS</sequence>
<evidence type="ECO:0000313" key="4">
    <source>
        <dbReference type="EMBL" id="MBS2552219.1"/>
    </source>
</evidence>
<dbReference type="InterPro" id="IPR002104">
    <property type="entry name" value="Integrase_catalytic"/>
</dbReference>
<feature type="compositionally biased region" description="Basic and acidic residues" evidence="2">
    <location>
        <begin position="360"/>
        <end position="371"/>
    </location>
</feature>
<evidence type="ECO:0000313" key="5">
    <source>
        <dbReference type="Proteomes" id="UP000730482"/>
    </source>
</evidence>
<dbReference type="SUPFAM" id="SSF56349">
    <property type="entry name" value="DNA breaking-rejoining enzymes"/>
    <property type="match status" value="1"/>
</dbReference>
<accession>A0ABS5L1L4</accession>
<dbReference type="RefSeq" id="WP_212017591.1">
    <property type="nucleotide sequence ID" value="NZ_JAAFYZ010000177.1"/>
</dbReference>
<gene>
    <name evidence="4" type="ORF">KGQ19_35725</name>
</gene>
<dbReference type="EMBL" id="JAAFYZ010000177">
    <property type="protein sequence ID" value="MBS2552219.1"/>
    <property type="molecule type" value="Genomic_DNA"/>
</dbReference>
<dbReference type="Gene3D" id="1.10.443.10">
    <property type="entry name" value="Intergrase catalytic core"/>
    <property type="match status" value="1"/>
</dbReference>
<feature type="region of interest" description="Disordered" evidence="2">
    <location>
        <begin position="352"/>
        <end position="371"/>
    </location>
</feature>
<dbReference type="Proteomes" id="UP000730482">
    <property type="component" value="Unassembled WGS sequence"/>
</dbReference>
<protein>
    <submittedName>
        <fullName evidence="4">Tyrosine-type recombinase/integrase</fullName>
    </submittedName>
</protein>
<keyword evidence="1" id="KW-0233">DNA recombination</keyword>
<feature type="domain" description="Tyr recombinase" evidence="3">
    <location>
        <begin position="271"/>
        <end position="495"/>
    </location>
</feature>